<dbReference type="RefSeq" id="WP_123393187.1">
    <property type="nucleotide sequence ID" value="NZ_RKHO01000001.1"/>
</dbReference>
<feature type="transmembrane region" description="Helical" evidence="1">
    <location>
        <begin position="178"/>
        <end position="197"/>
    </location>
</feature>
<organism evidence="2 3">
    <name type="scientific">Nocardioides aurantiacus</name>
    <dbReference type="NCBI Taxonomy" id="86796"/>
    <lineage>
        <taxon>Bacteria</taxon>
        <taxon>Bacillati</taxon>
        <taxon>Actinomycetota</taxon>
        <taxon>Actinomycetes</taxon>
        <taxon>Propionibacteriales</taxon>
        <taxon>Nocardioidaceae</taxon>
        <taxon>Nocardioides</taxon>
    </lineage>
</organism>
<dbReference type="InterPro" id="IPR000462">
    <property type="entry name" value="CDP-OH_P_trans"/>
</dbReference>
<keyword evidence="1" id="KW-1133">Transmembrane helix</keyword>
<reference evidence="2 3" key="1">
    <citation type="submission" date="2018-11" db="EMBL/GenBank/DDBJ databases">
        <title>Sequencing the genomes of 1000 actinobacteria strains.</title>
        <authorList>
            <person name="Klenk H.-P."/>
        </authorList>
    </citation>
    <scope>NUCLEOTIDE SEQUENCE [LARGE SCALE GENOMIC DNA]</scope>
    <source>
        <strain evidence="2 3">DSM 12652</strain>
    </source>
</reference>
<gene>
    <name evidence="2" type="ORF">EDD33_1614</name>
</gene>
<protein>
    <submittedName>
        <fullName evidence="2">CDP-diacylglycerol--glycerol-3-phosphate 3-phosphatidyltransferase</fullName>
    </submittedName>
</protein>
<evidence type="ECO:0000313" key="2">
    <source>
        <dbReference type="EMBL" id="ROR90766.1"/>
    </source>
</evidence>
<dbReference type="GO" id="GO:0016780">
    <property type="term" value="F:phosphotransferase activity, for other substituted phosphate groups"/>
    <property type="evidence" value="ECO:0007669"/>
    <property type="project" value="InterPro"/>
</dbReference>
<dbReference type="OrthoDB" id="5195266at2"/>
<dbReference type="Pfam" id="PF01066">
    <property type="entry name" value="CDP-OH_P_transf"/>
    <property type="match status" value="1"/>
</dbReference>
<proteinExistence type="predicted"/>
<evidence type="ECO:0000256" key="1">
    <source>
        <dbReference type="SAM" id="Phobius"/>
    </source>
</evidence>
<dbReference type="AlphaFoldDB" id="A0A3N2CTJ0"/>
<dbReference type="InterPro" id="IPR043130">
    <property type="entry name" value="CDP-OH_PTrfase_TM_dom"/>
</dbReference>
<dbReference type="Proteomes" id="UP000281738">
    <property type="component" value="Unassembled WGS sequence"/>
</dbReference>
<sequence length="239" mass="24138">MTGTGDHHGRADDEAAYDLWSGLHDGLDPRGSVWVAGWVRLVHRCARPLARRGTSPDAVTLAGVAVSTLAPLLAALPDAWPALALVAVLLAAVLDGVDGALAAQTGAASAWGRVLDPAADRVSDLLLLGVLVVLGAPLWLVALVGAVTLLLESVRSSAQVAGMTGPGAVTVWERPSRVIVAVLAVLVHLVVLAARAAGVDLLPAVDGAAVVTLLAAISLALALVGLAVLVRAVRRALVA</sequence>
<dbReference type="GO" id="GO:0016020">
    <property type="term" value="C:membrane"/>
    <property type="evidence" value="ECO:0007669"/>
    <property type="project" value="InterPro"/>
</dbReference>
<comment type="caution">
    <text evidence="2">The sequence shown here is derived from an EMBL/GenBank/DDBJ whole genome shotgun (WGS) entry which is preliminary data.</text>
</comment>
<evidence type="ECO:0000313" key="3">
    <source>
        <dbReference type="Proteomes" id="UP000281738"/>
    </source>
</evidence>
<feature type="transmembrane region" description="Helical" evidence="1">
    <location>
        <begin position="125"/>
        <end position="151"/>
    </location>
</feature>
<feature type="transmembrane region" description="Helical" evidence="1">
    <location>
        <begin position="83"/>
        <end position="105"/>
    </location>
</feature>
<keyword evidence="1" id="KW-0472">Membrane</keyword>
<dbReference type="Gene3D" id="1.20.120.1760">
    <property type="match status" value="1"/>
</dbReference>
<dbReference type="GO" id="GO:0008654">
    <property type="term" value="P:phospholipid biosynthetic process"/>
    <property type="evidence" value="ECO:0007669"/>
    <property type="project" value="InterPro"/>
</dbReference>
<keyword evidence="2" id="KW-0808">Transferase</keyword>
<name>A0A3N2CTJ0_9ACTN</name>
<keyword evidence="1" id="KW-0812">Transmembrane</keyword>
<dbReference type="EMBL" id="RKHO01000001">
    <property type="protein sequence ID" value="ROR90766.1"/>
    <property type="molecule type" value="Genomic_DNA"/>
</dbReference>
<feature type="transmembrane region" description="Helical" evidence="1">
    <location>
        <begin position="209"/>
        <end position="230"/>
    </location>
</feature>
<keyword evidence="3" id="KW-1185">Reference proteome</keyword>
<accession>A0A3N2CTJ0</accession>